<feature type="transmembrane region" description="Helical" evidence="2">
    <location>
        <begin position="198"/>
        <end position="221"/>
    </location>
</feature>
<feature type="compositionally biased region" description="Polar residues" evidence="1">
    <location>
        <begin position="435"/>
        <end position="445"/>
    </location>
</feature>
<feature type="compositionally biased region" description="Basic residues" evidence="1">
    <location>
        <begin position="365"/>
        <end position="378"/>
    </location>
</feature>
<keyword evidence="2" id="KW-0472">Membrane</keyword>
<evidence type="ECO:0000256" key="1">
    <source>
        <dbReference type="SAM" id="MobiDB-lite"/>
    </source>
</evidence>
<protein>
    <submittedName>
        <fullName evidence="3">Uncharacterized protein</fullName>
    </submittedName>
</protein>
<gene>
    <name evidence="3" type="ORF">CYCCA115_LOCUS19242</name>
</gene>
<comment type="caution">
    <text evidence="3">The sequence shown here is derived from an EMBL/GenBank/DDBJ whole genome shotgun (WGS) entry which is preliminary data.</text>
</comment>
<sequence length="445" mass="49414">MGEGKFLGGVFDDVDIDEIAEFREQDYEERMAEYNASQNKNASKSQRERDLARVLVPLLAMQCYHLPGNNWRQDLAQYIANNHPVFGIFLHHNLHPIGSKTRIFALVGTLVFGLALTSFFELLYIKYPSYQKTLLAFGSSEQGWELTSGMLSLWTVGGGIHTAYNLFVWHIAACSCMREGGCMESAPSFCRCPSFGKTFVRIFVILIIALSIFVVCLKVAIANDGSAEADAVADLDNYQSADDFGFVVAYFVGMGLSFFVWYFLGLFVLFSGVLGCYKLPVLGGRPREVAIEEKLIANTSNASTKSSNPFDDLESPKKNSSRRSDKNNSFVGGSGRRDDNKKSSSRRSDKSNSFVGGSDRDGMKHQHSSLKKGKKKSKRDIETGLANDLEQPSSKKKLSKEKSKRKENGGQSPSNTRELVKKPSSRKKKQAEGKMNSSKLVFQPL</sequence>
<feature type="compositionally biased region" description="Basic and acidic residues" evidence="1">
    <location>
        <begin position="314"/>
        <end position="326"/>
    </location>
</feature>
<dbReference type="EMBL" id="CAKOGP040002091">
    <property type="protein sequence ID" value="CAJ1961529.1"/>
    <property type="molecule type" value="Genomic_DNA"/>
</dbReference>
<evidence type="ECO:0000256" key="2">
    <source>
        <dbReference type="SAM" id="Phobius"/>
    </source>
</evidence>
<keyword evidence="2" id="KW-1133">Transmembrane helix</keyword>
<feature type="transmembrane region" description="Helical" evidence="2">
    <location>
        <begin position="244"/>
        <end position="277"/>
    </location>
</feature>
<proteinExistence type="predicted"/>
<dbReference type="Proteomes" id="UP001295423">
    <property type="component" value="Unassembled WGS sequence"/>
</dbReference>
<feature type="region of interest" description="Disordered" evidence="1">
    <location>
        <begin position="301"/>
        <end position="445"/>
    </location>
</feature>
<feature type="compositionally biased region" description="Basic and acidic residues" evidence="1">
    <location>
        <begin position="335"/>
        <end position="350"/>
    </location>
</feature>
<name>A0AAD2G3L0_9STRA</name>
<feature type="transmembrane region" description="Helical" evidence="2">
    <location>
        <begin position="103"/>
        <end position="125"/>
    </location>
</feature>
<keyword evidence="2" id="KW-0812">Transmembrane</keyword>
<keyword evidence="4" id="KW-1185">Reference proteome</keyword>
<dbReference type="AlphaFoldDB" id="A0AAD2G3L0"/>
<organism evidence="3 4">
    <name type="scientific">Cylindrotheca closterium</name>
    <dbReference type="NCBI Taxonomy" id="2856"/>
    <lineage>
        <taxon>Eukaryota</taxon>
        <taxon>Sar</taxon>
        <taxon>Stramenopiles</taxon>
        <taxon>Ochrophyta</taxon>
        <taxon>Bacillariophyta</taxon>
        <taxon>Bacillariophyceae</taxon>
        <taxon>Bacillariophycidae</taxon>
        <taxon>Bacillariales</taxon>
        <taxon>Bacillariaceae</taxon>
        <taxon>Cylindrotheca</taxon>
    </lineage>
</organism>
<evidence type="ECO:0000313" key="4">
    <source>
        <dbReference type="Proteomes" id="UP001295423"/>
    </source>
</evidence>
<feature type="transmembrane region" description="Helical" evidence="2">
    <location>
        <begin position="153"/>
        <end position="177"/>
    </location>
</feature>
<evidence type="ECO:0000313" key="3">
    <source>
        <dbReference type="EMBL" id="CAJ1961529.1"/>
    </source>
</evidence>
<reference evidence="3" key="1">
    <citation type="submission" date="2023-08" db="EMBL/GenBank/DDBJ databases">
        <authorList>
            <person name="Audoor S."/>
            <person name="Bilcke G."/>
        </authorList>
    </citation>
    <scope>NUCLEOTIDE SEQUENCE</scope>
</reference>
<accession>A0AAD2G3L0</accession>